<evidence type="ECO:0000313" key="1">
    <source>
        <dbReference type="EMBL" id="TCK72787.1"/>
    </source>
</evidence>
<keyword evidence="2" id="KW-1185">Reference proteome</keyword>
<reference evidence="1 2" key="1">
    <citation type="submission" date="2019-03" db="EMBL/GenBank/DDBJ databases">
        <title>Genomic Encyclopedia of Type Strains, Phase IV (KMG-IV): sequencing the most valuable type-strain genomes for metagenomic binning, comparative biology and taxonomic classification.</title>
        <authorList>
            <person name="Goeker M."/>
        </authorList>
    </citation>
    <scope>NUCLEOTIDE SEQUENCE [LARGE SCALE GENOMIC DNA]</scope>
    <source>
        <strain evidence="1 2">DSM 103428</strain>
    </source>
</reference>
<proteinExistence type="predicted"/>
<gene>
    <name evidence="1" type="ORF">C7378_2377</name>
</gene>
<evidence type="ECO:0000313" key="2">
    <source>
        <dbReference type="Proteomes" id="UP000295210"/>
    </source>
</evidence>
<accession>A0A4R1L6G7</accession>
<comment type="caution">
    <text evidence="1">The sequence shown here is derived from an EMBL/GenBank/DDBJ whole genome shotgun (WGS) entry which is preliminary data.</text>
</comment>
<protein>
    <recommendedName>
        <fullName evidence="3">STAS domain-containing protein</fullName>
    </recommendedName>
</protein>
<dbReference type="Proteomes" id="UP000295210">
    <property type="component" value="Unassembled WGS sequence"/>
</dbReference>
<dbReference type="InterPro" id="IPR036513">
    <property type="entry name" value="STAS_dom_sf"/>
</dbReference>
<dbReference type="AlphaFoldDB" id="A0A4R1L6G7"/>
<dbReference type="EMBL" id="SMGK01000003">
    <property type="protein sequence ID" value="TCK72787.1"/>
    <property type="molecule type" value="Genomic_DNA"/>
</dbReference>
<evidence type="ECO:0008006" key="3">
    <source>
        <dbReference type="Google" id="ProtNLM"/>
    </source>
</evidence>
<name>A0A4R1L6G7_9BACT</name>
<organism evidence="1 2">
    <name type="scientific">Acidipila rosea</name>
    <dbReference type="NCBI Taxonomy" id="768535"/>
    <lineage>
        <taxon>Bacteria</taxon>
        <taxon>Pseudomonadati</taxon>
        <taxon>Acidobacteriota</taxon>
        <taxon>Terriglobia</taxon>
        <taxon>Terriglobales</taxon>
        <taxon>Acidobacteriaceae</taxon>
        <taxon>Acidipila</taxon>
    </lineage>
</organism>
<dbReference type="SUPFAM" id="SSF52091">
    <property type="entry name" value="SpoIIaa-like"/>
    <property type="match status" value="1"/>
</dbReference>
<sequence>MLRVSKHDHPSLLILKVEGRLAGPWVAELEQMWQMLSVNSKKLRLDIRGMTFVDKEGKRILRDIVRATGCEILADSPLTRQFANEVVQTLRTLEEES</sequence>